<dbReference type="GO" id="GO:0035251">
    <property type="term" value="F:UDP-glucosyltransferase activity"/>
    <property type="evidence" value="ECO:0007669"/>
    <property type="project" value="InterPro"/>
</dbReference>
<evidence type="ECO:0000259" key="3">
    <source>
        <dbReference type="Pfam" id="PF26168"/>
    </source>
</evidence>
<name>A0A0C9QQ26_9CONI</name>
<protein>
    <submittedName>
        <fullName evidence="5">TSA: Wollemia nobilis Ref_Wollemi_Transcript_14141_1898 transcribed RNA sequence</fullName>
    </submittedName>
    <submittedName>
        <fullName evidence="4">TSA: Wollemia nobilis Ref_Wollemi_Transcript_14142_2065 transcribed RNA sequence</fullName>
    </submittedName>
</protein>
<dbReference type="InterPro" id="IPR002213">
    <property type="entry name" value="UDP_glucos_trans"/>
</dbReference>
<dbReference type="SUPFAM" id="SSF53756">
    <property type="entry name" value="UDP-Glycosyltransferase/glycogen phosphorylase"/>
    <property type="match status" value="1"/>
</dbReference>
<dbReference type="Pfam" id="PF00201">
    <property type="entry name" value="UDPGT"/>
    <property type="match status" value="1"/>
</dbReference>
<proteinExistence type="inferred from homology"/>
<evidence type="ECO:0000256" key="2">
    <source>
        <dbReference type="ARBA" id="ARBA00022679"/>
    </source>
</evidence>
<dbReference type="Gene3D" id="3.40.50.2000">
    <property type="entry name" value="Glycogen Phosphorylase B"/>
    <property type="match status" value="2"/>
</dbReference>
<dbReference type="CDD" id="cd03784">
    <property type="entry name" value="GT1_Gtf-like"/>
    <property type="match status" value="1"/>
</dbReference>
<dbReference type="AlphaFoldDB" id="A0A0C9QQ26"/>
<dbReference type="PANTHER" id="PTHR48049:SF80">
    <property type="entry name" value="GLYCOSYLTRANSFERASE"/>
    <property type="match status" value="1"/>
</dbReference>
<dbReference type="InterPro" id="IPR058980">
    <property type="entry name" value="Glyco_transf_N"/>
</dbReference>
<comment type="similarity">
    <text evidence="1">Belongs to the UDP-glycosyltransferase family.</text>
</comment>
<sequence>MEDNGENKPLHVLMFPWLAHGHIFPFLELSIRLARHGVRISFLSTPRNISKTRQSLLTLNSSATGKIDLMELPLPSVDGLPPGAENTADIPNEMADILKKALDGLEEPFEGLLSRIQPDYVVCDVSQHWAPTVAAKFGIPAIFFSIYSAAVTGYLMAPSRWKDEETTVGDLTTPPPGYPSSAIAFRPFEAGAMAAAYNPNEEGDIPAVHRAFKSVEGCGLIAIRSCYEMEGRFIDYLETCYRKRVVPVGLLLQEESPPRNPPLDGSQQNECLAWLDRQKSSTVVYASFGSECFLSEGQIGAVAEGLELSGVFFLWVLRFPRYADSSLAERDVDEQGRASACLPKGFEERTRERGFVYGGWAPQQLILSHPSTGGFLSHCGWSSLLEAIRYGVKIIGLPINHGLDARLVAEELKIGVEVARDEEDGSFRAEDVCVSVRKAMVGDEVEWRR</sequence>
<dbReference type="PANTHER" id="PTHR48049">
    <property type="entry name" value="GLYCOSYLTRANSFERASE"/>
    <property type="match status" value="1"/>
</dbReference>
<evidence type="ECO:0000313" key="4">
    <source>
        <dbReference type="EMBL" id="JAG86850.1"/>
    </source>
</evidence>
<feature type="domain" description="Glycosyltransferase N-terminal" evidence="3">
    <location>
        <begin position="11"/>
        <end position="130"/>
    </location>
</feature>
<evidence type="ECO:0000256" key="1">
    <source>
        <dbReference type="ARBA" id="ARBA00009995"/>
    </source>
</evidence>
<reference evidence="4" key="1">
    <citation type="submission" date="2015-02" db="EMBL/GenBank/DDBJ databases">
        <title>A transcriptome of Wollemia nobilis - a relic of Gondwana.</title>
        <authorList>
            <person name="Chia J.Y."/>
            <person name="Leong Y.S."/>
            <person name="Abdul Karim S."/>
            <person name="Wan Azmi N."/>
            <person name="Hercus R."/>
            <person name="Croft L."/>
        </authorList>
    </citation>
    <scope>NUCLEOTIDE SEQUENCE</scope>
    <source>
        <strain evidence="4">MaeBrown</strain>
        <tissue evidence="4">Leaf</tissue>
    </source>
</reference>
<dbReference type="FunFam" id="3.40.50.2000:FF:000037">
    <property type="entry name" value="Glycosyltransferase"/>
    <property type="match status" value="1"/>
</dbReference>
<dbReference type="Pfam" id="PF26168">
    <property type="entry name" value="Glyco_transf_N"/>
    <property type="match status" value="1"/>
</dbReference>
<dbReference type="InterPro" id="IPR050481">
    <property type="entry name" value="UDP-glycosyltransf_plant"/>
</dbReference>
<accession>A0A0C9QQ26</accession>
<evidence type="ECO:0000313" key="5">
    <source>
        <dbReference type="EMBL" id="JAG86851.1"/>
    </source>
</evidence>
<dbReference type="EMBL" id="GCHU01014061">
    <property type="protein sequence ID" value="JAG86850.1"/>
    <property type="molecule type" value="Transcribed_RNA"/>
</dbReference>
<organism evidence="4">
    <name type="scientific">Wollemia nobilis</name>
    <dbReference type="NCBI Taxonomy" id="56998"/>
    <lineage>
        <taxon>Eukaryota</taxon>
        <taxon>Viridiplantae</taxon>
        <taxon>Streptophyta</taxon>
        <taxon>Embryophyta</taxon>
        <taxon>Tracheophyta</taxon>
        <taxon>Spermatophyta</taxon>
        <taxon>Pinopsida</taxon>
        <taxon>Pinidae</taxon>
        <taxon>Conifers II</taxon>
        <taxon>Araucariales</taxon>
        <taxon>Araucariaceae</taxon>
        <taxon>Wollemia</taxon>
    </lineage>
</organism>
<keyword evidence="2" id="KW-0808">Transferase</keyword>
<dbReference type="EMBL" id="GCHU01014060">
    <property type="protein sequence ID" value="JAG86851.1"/>
    <property type="molecule type" value="Transcribed_RNA"/>
</dbReference>